<accession>A0A382UZX3</accession>
<dbReference type="EMBL" id="UINC01147788">
    <property type="protein sequence ID" value="SVD39315.1"/>
    <property type="molecule type" value="Genomic_DNA"/>
</dbReference>
<dbReference type="AlphaFoldDB" id="A0A382UZX3"/>
<dbReference type="SUPFAM" id="SSF55315">
    <property type="entry name" value="L30e-like"/>
    <property type="match status" value="1"/>
</dbReference>
<reference evidence="1" key="1">
    <citation type="submission" date="2018-05" db="EMBL/GenBank/DDBJ databases">
        <authorList>
            <person name="Lanie J.A."/>
            <person name="Ng W.-L."/>
            <person name="Kazmierczak K.M."/>
            <person name="Andrzejewski T.M."/>
            <person name="Davidsen T.M."/>
            <person name="Wayne K.J."/>
            <person name="Tettelin H."/>
            <person name="Glass J.I."/>
            <person name="Rusch D."/>
            <person name="Podicherti R."/>
            <person name="Tsui H.-C.T."/>
            <person name="Winkler M.E."/>
        </authorList>
    </citation>
    <scope>NUCLEOTIDE SEQUENCE</scope>
</reference>
<gene>
    <name evidence="1" type="ORF">METZ01_LOCUS392169</name>
</gene>
<sequence>MKQQKHNNRKKNTPYYLWGIHSVIAAINNKNRILMKIYVSRNNLPILAKLEGFDSL</sequence>
<evidence type="ECO:0000313" key="1">
    <source>
        <dbReference type="EMBL" id="SVD39315.1"/>
    </source>
</evidence>
<evidence type="ECO:0008006" key="2">
    <source>
        <dbReference type="Google" id="ProtNLM"/>
    </source>
</evidence>
<feature type="non-terminal residue" evidence="1">
    <location>
        <position position="56"/>
    </location>
</feature>
<proteinExistence type="predicted"/>
<dbReference type="InterPro" id="IPR029064">
    <property type="entry name" value="Ribosomal_eL30-like_sf"/>
</dbReference>
<organism evidence="1">
    <name type="scientific">marine metagenome</name>
    <dbReference type="NCBI Taxonomy" id="408172"/>
    <lineage>
        <taxon>unclassified sequences</taxon>
        <taxon>metagenomes</taxon>
        <taxon>ecological metagenomes</taxon>
    </lineage>
</organism>
<protein>
    <recommendedName>
        <fullName evidence="2">RNA 2-O ribose methyltransferase substrate binding domain-containing protein</fullName>
    </recommendedName>
</protein>
<name>A0A382UZX3_9ZZZZ</name>